<dbReference type="Proteomes" id="UP001501116">
    <property type="component" value="Unassembled WGS sequence"/>
</dbReference>
<keyword evidence="3" id="KW-0274">FAD</keyword>
<dbReference type="Gene3D" id="3.50.50.60">
    <property type="entry name" value="FAD/NAD(P)-binding domain"/>
    <property type="match status" value="1"/>
</dbReference>
<evidence type="ECO:0000256" key="3">
    <source>
        <dbReference type="ARBA" id="ARBA00022827"/>
    </source>
</evidence>
<feature type="domain" description="FAD-binding" evidence="4">
    <location>
        <begin position="6"/>
        <end position="353"/>
    </location>
</feature>
<protein>
    <submittedName>
        <fullName evidence="5">FAD-dependent monooxygenase</fullName>
    </submittedName>
</protein>
<keyword evidence="6" id="KW-1185">Reference proteome</keyword>
<evidence type="ECO:0000256" key="1">
    <source>
        <dbReference type="ARBA" id="ARBA00001974"/>
    </source>
</evidence>
<comment type="cofactor">
    <cofactor evidence="1">
        <name>FAD</name>
        <dbReference type="ChEBI" id="CHEBI:57692"/>
    </cofactor>
</comment>
<evidence type="ECO:0000259" key="4">
    <source>
        <dbReference type="Pfam" id="PF01494"/>
    </source>
</evidence>
<dbReference type="InterPro" id="IPR036188">
    <property type="entry name" value="FAD/NAD-bd_sf"/>
</dbReference>
<gene>
    <name evidence="5" type="ORF">GCM10009754_23820</name>
</gene>
<dbReference type="PANTHER" id="PTHR43004">
    <property type="entry name" value="TRK SYSTEM POTASSIUM UPTAKE PROTEIN"/>
    <property type="match status" value="1"/>
</dbReference>
<reference evidence="6" key="1">
    <citation type="journal article" date="2019" name="Int. J. Syst. Evol. Microbiol.">
        <title>The Global Catalogue of Microorganisms (GCM) 10K type strain sequencing project: providing services to taxonomists for standard genome sequencing and annotation.</title>
        <authorList>
            <consortium name="The Broad Institute Genomics Platform"/>
            <consortium name="The Broad Institute Genome Sequencing Center for Infectious Disease"/>
            <person name="Wu L."/>
            <person name="Ma J."/>
        </authorList>
    </citation>
    <scope>NUCLEOTIDE SEQUENCE [LARGE SCALE GENOMIC DNA]</scope>
    <source>
        <strain evidence="6">JCM 14545</strain>
    </source>
</reference>
<dbReference type="PANTHER" id="PTHR43004:SF19">
    <property type="entry name" value="BINDING MONOOXYGENASE, PUTATIVE (JCVI)-RELATED"/>
    <property type="match status" value="1"/>
</dbReference>
<dbReference type="GO" id="GO:0004497">
    <property type="term" value="F:monooxygenase activity"/>
    <property type="evidence" value="ECO:0007669"/>
    <property type="project" value="UniProtKB-KW"/>
</dbReference>
<dbReference type="Gene3D" id="3.30.70.2450">
    <property type="match status" value="1"/>
</dbReference>
<keyword evidence="5" id="KW-0560">Oxidoreductase</keyword>
<evidence type="ECO:0000313" key="5">
    <source>
        <dbReference type="EMBL" id="GAA1953774.1"/>
    </source>
</evidence>
<organism evidence="5 6">
    <name type="scientific">Amycolatopsis minnesotensis</name>
    <dbReference type="NCBI Taxonomy" id="337894"/>
    <lineage>
        <taxon>Bacteria</taxon>
        <taxon>Bacillati</taxon>
        <taxon>Actinomycetota</taxon>
        <taxon>Actinomycetes</taxon>
        <taxon>Pseudonocardiales</taxon>
        <taxon>Pseudonocardiaceae</taxon>
        <taxon>Amycolatopsis</taxon>
    </lineage>
</organism>
<dbReference type="Pfam" id="PF21274">
    <property type="entry name" value="Rng_hyd_C"/>
    <property type="match status" value="1"/>
</dbReference>
<name>A0ABP5BY89_9PSEU</name>
<accession>A0ABP5BY89</accession>
<evidence type="ECO:0000313" key="6">
    <source>
        <dbReference type="Proteomes" id="UP001501116"/>
    </source>
</evidence>
<dbReference type="InterPro" id="IPR050641">
    <property type="entry name" value="RIFMO-like"/>
</dbReference>
<dbReference type="SUPFAM" id="SSF51905">
    <property type="entry name" value="FAD/NAD(P)-binding domain"/>
    <property type="match status" value="1"/>
</dbReference>
<comment type="caution">
    <text evidence="5">The sequence shown here is derived from an EMBL/GenBank/DDBJ whole genome shotgun (WGS) entry which is preliminary data.</text>
</comment>
<dbReference type="EMBL" id="BAAANN010000008">
    <property type="protein sequence ID" value="GAA1953774.1"/>
    <property type="molecule type" value="Genomic_DNA"/>
</dbReference>
<dbReference type="Gene3D" id="3.40.30.120">
    <property type="match status" value="1"/>
</dbReference>
<proteinExistence type="predicted"/>
<keyword evidence="5" id="KW-0503">Monooxygenase</keyword>
<keyword evidence="2" id="KW-0285">Flavoprotein</keyword>
<dbReference type="Pfam" id="PF01494">
    <property type="entry name" value="FAD_binding_3"/>
    <property type="match status" value="1"/>
</dbReference>
<evidence type="ECO:0000256" key="2">
    <source>
        <dbReference type="ARBA" id="ARBA00022630"/>
    </source>
</evidence>
<dbReference type="InterPro" id="IPR002938">
    <property type="entry name" value="FAD-bd"/>
</dbReference>
<dbReference type="PRINTS" id="PR00420">
    <property type="entry name" value="RNGMNOXGNASE"/>
</dbReference>
<sequence>MTWETLDVVVAGAGPVGLMQACELRLAGLHPLVLERAAEPSTAPKANGLCGRIVDTLDHRGLLARFAESASYSGPFPGFPFGSVPLPFAVLGASPLRGMALPQPDLERLLGDRARELGVEIRRGHELVGLAQDGEAVHADVRGPDGRYRVRTRYLVGCDGARSFVRDAAGIGFSGDTAPDLLRLGHFHAESTAGLFDDVAMEVPGIGPLERGWNRTPRGRVLVTSLRPGVYIVGTYETGGPPAGSGTPMAVGELQDSVERVLGARLPLGEPIWLSRTRGQARLADRYRQGRVLVAGDAAHLFPAGGSSLNVGMLDAVNLGWKLGAIGTRGAPPALLDSYEAERRPVAERTLRHTRAQAALDRATGRDGDALRDLLTELFALEQPLRRLGGLLHGSDTRYGDHAHPLVGRFVPDLKLSTETGHTRVAALLHEANPVLLDLADRPDLRAVAADHHVTVVTARSDDPSADTVLIRPDGYVAFAADGSTVDDLRAVLATWCGTA</sequence>
<dbReference type="RefSeq" id="WP_344416753.1">
    <property type="nucleotide sequence ID" value="NZ_BAAANN010000008.1"/>
</dbReference>